<reference evidence="2 3" key="1">
    <citation type="submission" date="2024-01" db="EMBL/GenBank/DDBJ databases">
        <title>The complete chloroplast genome sequence of Lithospermum erythrorhizon: insights into the phylogenetic relationship among Boraginaceae species and the maternal lineages of purple gromwells.</title>
        <authorList>
            <person name="Okada T."/>
            <person name="Watanabe K."/>
        </authorList>
    </citation>
    <scope>NUCLEOTIDE SEQUENCE [LARGE SCALE GENOMIC DNA]</scope>
</reference>
<dbReference type="Proteomes" id="UP001454036">
    <property type="component" value="Unassembled WGS sequence"/>
</dbReference>
<organism evidence="2 3">
    <name type="scientific">Lithospermum erythrorhizon</name>
    <name type="common">Purple gromwell</name>
    <name type="synonym">Lithospermum officinale var. erythrorhizon</name>
    <dbReference type="NCBI Taxonomy" id="34254"/>
    <lineage>
        <taxon>Eukaryota</taxon>
        <taxon>Viridiplantae</taxon>
        <taxon>Streptophyta</taxon>
        <taxon>Embryophyta</taxon>
        <taxon>Tracheophyta</taxon>
        <taxon>Spermatophyta</taxon>
        <taxon>Magnoliopsida</taxon>
        <taxon>eudicotyledons</taxon>
        <taxon>Gunneridae</taxon>
        <taxon>Pentapetalae</taxon>
        <taxon>asterids</taxon>
        <taxon>lamiids</taxon>
        <taxon>Boraginales</taxon>
        <taxon>Boraginaceae</taxon>
        <taxon>Boraginoideae</taxon>
        <taxon>Lithospermeae</taxon>
        <taxon>Lithospermum</taxon>
    </lineage>
</organism>
<comment type="caution">
    <text evidence="2">The sequence shown here is derived from an EMBL/GenBank/DDBJ whole genome shotgun (WGS) entry which is preliminary data.</text>
</comment>
<feature type="region of interest" description="Disordered" evidence="1">
    <location>
        <begin position="40"/>
        <end position="97"/>
    </location>
</feature>
<keyword evidence="3" id="KW-1185">Reference proteome</keyword>
<evidence type="ECO:0000313" key="3">
    <source>
        <dbReference type="Proteomes" id="UP001454036"/>
    </source>
</evidence>
<proteinExistence type="predicted"/>
<dbReference type="EMBL" id="BAABME010015907">
    <property type="protein sequence ID" value="GAA0143582.1"/>
    <property type="molecule type" value="Genomic_DNA"/>
</dbReference>
<evidence type="ECO:0000256" key="1">
    <source>
        <dbReference type="SAM" id="MobiDB-lite"/>
    </source>
</evidence>
<gene>
    <name evidence="2" type="ORF">LIER_35767</name>
</gene>
<feature type="compositionally biased region" description="Pro residues" evidence="1">
    <location>
        <begin position="40"/>
        <end position="56"/>
    </location>
</feature>
<name>A0AAV3NXL1_LITER</name>
<accession>A0AAV3NXL1</accession>
<sequence length="97" mass="9922">MAGNCSFDGDDCANNEICCSGYCYNSSYCIPLFFPAPPVANEPTPAPASTPVPAASPPSTKNRGSHVRTPSPSNGSPAPMHSKTHHASALSAPTSCN</sequence>
<evidence type="ECO:0008006" key="4">
    <source>
        <dbReference type="Google" id="ProtNLM"/>
    </source>
</evidence>
<evidence type="ECO:0000313" key="2">
    <source>
        <dbReference type="EMBL" id="GAA0143582.1"/>
    </source>
</evidence>
<dbReference type="AlphaFoldDB" id="A0AAV3NXL1"/>
<protein>
    <recommendedName>
        <fullName evidence="4">WAP domain-containing protein</fullName>
    </recommendedName>
</protein>